<evidence type="ECO:0000256" key="1">
    <source>
        <dbReference type="SAM" id="MobiDB-lite"/>
    </source>
</evidence>
<dbReference type="Proteomes" id="UP000886748">
    <property type="component" value="Unassembled WGS sequence"/>
</dbReference>
<proteinExistence type="predicted"/>
<gene>
    <name evidence="3" type="ORF">IAD26_02095</name>
</gene>
<organism evidence="3 4">
    <name type="scientific">Candidatus Limenecus avicola</name>
    <dbReference type="NCBI Taxonomy" id="2840847"/>
    <lineage>
        <taxon>Bacteria</taxon>
        <taxon>Bacillati</taxon>
        <taxon>Bacillota</taxon>
        <taxon>Clostridia</taxon>
        <taxon>Eubacteriales</taxon>
        <taxon>Clostridiaceae</taxon>
        <taxon>Clostridiaceae incertae sedis</taxon>
        <taxon>Candidatus Limenecus</taxon>
    </lineage>
</organism>
<evidence type="ECO:0000313" key="4">
    <source>
        <dbReference type="Proteomes" id="UP000886748"/>
    </source>
</evidence>
<name>A0A9D1MZG4_9CLOT</name>
<dbReference type="AlphaFoldDB" id="A0A9D1MZG4"/>
<protein>
    <submittedName>
        <fullName evidence="3">Uncharacterized protein</fullName>
    </submittedName>
</protein>
<comment type="caution">
    <text evidence="3">The sequence shown here is derived from an EMBL/GenBank/DDBJ whole genome shotgun (WGS) entry which is preliminary data.</text>
</comment>
<evidence type="ECO:0000313" key="3">
    <source>
        <dbReference type="EMBL" id="HIU91906.1"/>
    </source>
</evidence>
<feature type="chain" id="PRO_5039234637" evidence="2">
    <location>
        <begin position="28"/>
        <end position="152"/>
    </location>
</feature>
<sequence length="152" mass="16728">MKKNILNAALIGAIVLGCTQFSMKACANDMPYEPVFENVPITESMTTTAKAEPAQSTMTPVAKTASESTPAVNNAANAAESGNLQSALMQIDGAQVEIRNQLIQYKSEYTNIDNQYKAIKQQRKLKAKQVKETEKKIKSLDSTKEKIRKNMN</sequence>
<dbReference type="PROSITE" id="PS51257">
    <property type="entry name" value="PROKAR_LIPOPROTEIN"/>
    <property type="match status" value="1"/>
</dbReference>
<reference evidence="3" key="2">
    <citation type="journal article" date="2021" name="PeerJ">
        <title>Extensive microbial diversity within the chicken gut microbiome revealed by metagenomics and culture.</title>
        <authorList>
            <person name="Gilroy R."/>
            <person name="Ravi A."/>
            <person name="Getino M."/>
            <person name="Pursley I."/>
            <person name="Horton D.L."/>
            <person name="Alikhan N.F."/>
            <person name="Baker D."/>
            <person name="Gharbi K."/>
            <person name="Hall N."/>
            <person name="Watson M."/>
            <person name="Adriaenssens E.M."/>
            <person name="Foster-Nyarko E."/>
            <person name="Jarju S."/>
            <person name="Secka A."/>
            <person name="Antonio M."/>
            <person name="Oren A."/>
            <person name="Chaudhuri R.R."/>
            <person name="La Ragione R."/>
            <person name="Hildebrand F."/>
            <person name="Pallen M.J."/>
        </authorList>
    </citation>
    <scope>NUCLEOTIDE SEQUENCE</scope>
    <source>
        <strain evidence="3">CHK154-7741</strain>
    </source>
</reference>
<feature type="region of interest" description="Disordered" evidence="1">
    <location>
        <begin position="129"/>
        <end position="152"/>
    </location>
</feature>
<evidence type="ECO:0000256" key="2">
    <source>
        <dbReference type="SAM" id="SignalP"/>
    </source>
</evidence>
<feature type="compositionally biased region" description="Basic and acidic residues" evidence="1">
    <location>
        <begin position="129"/>
        <end position="145"/>
    </location>
</feature>
<dbReference type="EMBL" id="DVOD01000015">
    <property type="protein sequence ID" value="HIU91906.1"/>
    <property type="molecule type" value="Genomic_DNA"/>
</dbReference>
<feature type="region of interest" description="Disordered" evidence="1">
    <location>
        <begin position="46"/>
        <end position="72"/>
    </location>
</feature>
<accession>A0A9D1MZG4</accession>
<reference evidence="3" key="1">
    <citation type="submission" date="2020-10" db="EMBL/GenBank/DDBJ databases">
        <authorList>
            <person name="Gilroy R."/>
        </authorList>
    </citation>
    <scope>NUCLEOTIDE SEQUENCE</scope>
    <source>
        <strain evidence="3">CHK154-7741</strain>
    </source>
</reference>
<feature type="signal peptide" evidence="2">
    <location>
        <begin position="1"/>
        <end position="27"/>
    </location>
</feature>
<keyword evidence="2" id="KW-0732">Signal</keyword>